<protein>
    <submittedName>
        <fullName evidence="3">Biotin/lipoyl-containing protein</fullName>
    </submittedName>
</protein>
<dbReference type="InterPro" id="IPR001882">
    <property type="entry name" value="Biotin_BS"/>
</dbReference>
<evidence type="ECO:0000313" key="4">
    <source>
        <dbReference type="Proteomes" id="UP001597369"/>
    </source>
</evidence>
<dbReference type="PROSITE" id="PS50968">
    <property type="entry name" value="BIOTINYL_LIPOYL"/>
    <property type="match status" value="1"/>
</dbReference>
<keyword evidence="1" id="KW-0092">Biotin</keyword>
<evidence type="ECO:0000259" key="2">
    <source>
        <dbReference type="PROSITE" id="PS50968"/>
    </source>
</evidence>
<accession>A0ABW4WWV3</accession>
<gene>
    <name evidence="3" type="ORF">ACFSKU_09360</name>
</gene>
<dbReference type="EMBL" id="JBHUHV010000028">
    <property type="protein sequence ID" value="MFD2067087.1"/>
    <property type="molecule type" value="Genomic_DNA"/>
</dbReference>
<organism evidence="3 4">
    <name type="scientific">Pontibacter silvestris</name>
    <dbReference type="NCBI Taxonomy" id="2305183"/>
    <lineage>
        <taxon>Bacteria</taxon>
        <taxon>Pseudomonadati</taxon>
        <taxon>Bacteroidota</taxon>
        <taxon>Cytophagia</taxon>
        <taxon>Cytophagales</taxon>
        <taxon>Hymenobacteraceae</taxon>
        <taxon>Pontibacter</taxon>
    </lineage>
</organism>
<evidence type="ECO:0000313" key="3">
    <source>
        <dbReference type="EMBL" id="MFD2067087.1"/>
    </source>
</evidence>
<dbReference type="RefSeq" id="WP_229961789.1">
    <property type="nucleotide sequence ID" value="NZ_JAJJWI010000015.1"/>
</dbReference>
<dbReference type="Gene3D" id="2.40.50.100">
    <property type="match status" value="1"/>
</dbReference>
<dbReference type="InterPro" id="IPR011053">
    <property type="entry name" value="Single_hybrid_motif"/>
</dbReference>
<dbReference type="PANTHER" id="PTHR45266">
    <property type="entry name" value="OXALOACETATE DECARBOXYLASE ALPHA CHAIN"/>
    <property type="match status" value="1"/>
</dbReference>
<dbReference type="PANTHER" id="PTHR45266:SF3">
    <property type="entry name" value="OXALOACETATE DECARBOXYLASE ALPHA CHAIN"/>
    <property type="match status" value="1"/>
</dbReference>
<dbReference type="Proteomes" id="UP001597369">
    <property type="component" value="Unassembled WGS sequence"/>
</dbReference>
<proteinExistence type="predicted"/>
<keyword evidence="4" id="KW-1185">Reference proteome</keyword>
<dbReference type="SUPFAM" id="SSF51230">
    <property type="entry name" value="Single hybrid motif"/>
    <property type="match status" value="1"/>
</dbReference>
<name>A0ABW4WWV3_9BACT</name>
<dbReference type="Pfam" id="PF00364">
    <property type="entry name" value="Biotin_lipoyl"/>
    <property type="match status" value="1"/>
</dbReference>
<evidence type="ECO:0000256" key="1">
    <source>
        <dbReference type="ARBA" id="ARBA00023267"/>
    </source>
</evidence>
<sequence>MLQIKTANEKTWQVDIQKEAIFLNGTPFDWDISPIGPGTFHIIKDIKSYTAELLQADYQAKAFTFRINGVPVTVSAKDRFDLLLDKLGMSDANTQKVNDVKAPMPGLILEIKVQPGQEVKTGDAIMILEAMKMENIIKSPGDGVVKEVKVQVRQNVEKNQVLIQF</sequence>
<comment type="caution">
    <text evidence="3">The sequence shown here is derived from an EMBL/GenBank/DDBJ whole genome shotgun (WGS) entry which is preliminary data.</text>
</comment>
<dbReference type="InterPro" id="IPR050709">
    <property type="entry name" value="Biotin_Carboxyl_Carrier/Decarb"/>
</dbReference>
<dbReference type="InterPro" id="IPR000089">
    <property type="entry name" value="Biotin_lipoyl"/>
</dbReference>
<feature type="domain" description="Lipoyl-binding" evidence="2">
    <location>
        <begin position="84"/>
        <end position="165"/>
    </location>
</feature>
<reference evidence="4" key="1">
    <citation type="journal article" date="2019" name="Int. J. Syst. Evol. Microbiol.">
        <title>The Global Catalogue of Microorganisms (GCM) 10K type strain sequencing project: providing services to taxonomists for standard genome sequencing and annotation.</title>
        <authorList>
            <consortium name="The Broad Institute Genomics Platform"/>
            <consortium name="The Broad Institute Genome Sequencing Center for Infectious Disease"/>
            <person name="Wu L."/>
            <person name="Ma J."/>
        </authorList>
    </citation>
    <scope>NUCLEOTIDE SEQUENCE [LARGE SCALE GENOMIC DNA]</scope>
    <source>
        <strain evidence="4">JCM 16545</strain>
    </source>
</reference>
<dbReference type="CDD" id="cd06850">
    <property type="entry name" value="biotinyl_domain"/>
    <property type="match status" value="1"/>
</dbReference>
<dbReference type="PROSITE" id="PS00188">
    <property type="entry name" value="BIOTIN"/>
    <property type="match status" value="1"/>
</dbReference>